<dbReference type="RefSeq" id="WP_380162598.1">
    <property type="nucleotide sequence ID" value="NZ_JBHTNU010000001.1"/>
</dbReference>
<dbReference type="CDD" id="cd00564">
    <property type="entry name" value="TMP_TenI"/>
    <property type="match status" value="1"/>
</dbReference>
<evidence type="ECO:0000313" key="5">
    <source>
        <dbReference type="Proteomes" id="UP001597282"/>
    </source>
</evidence>
<evidence type="ECO:0000256" key="1">
    <source>
        <dbReference type="ARBA" id="ARBA00004948"/>
    </source>
</evidence>
<protein>
    <submittedName>
        <fullName evidence="4">Thiamine phosphate synthase</fullName>
    </submittedName>
</protein>
<organism evidence="4 5">
    <name type="scientific">Kroppenstedtia sanguinis</name>
    <dbReference type="NCBI Taxonomy" id="1380684"/>
    <lineage>
        <taxon>Bacteria</taxon>
        <taxon>Bacillati</taxon>
        <taxon>Bacillota</taxon>
        <taxon>Bacilli</taxon>
        <taxon>Bacillales</taxon>
        <taxon>Thermoactinomycetaceae</taxon>
        <taxon>Kroppenstedtia</taxon>
    </lineage>
</organism>
<comment type="pathway">
    <text evidence="1">Cofactor biosynthesis; thiamine diphosphate biosynthesis.</text>
</comment>
<comment type="caution">
    <text evidence="4">The sequence shown here is derived from an EMBL/GenBank/DDBJ whole genome shotgun (WGS) entry which is preliminary data.</text>
</comment>
<dbReference type="InterPro" id="IPR022998">
    <property type="entry name" value="ThiamineP_synth_TenI"/>
</dbReference>
<dbReference type="PANTHER" id="PTHR20857:SF22">
    <property type="entry name" value="THIAZOLE TAUTOMERASE"/>
    <property type="match status" value="1"/>
</dbReference>
<dbReference type="Gene3D" id="3.20.20.70">
    <property type="entry name" value="Aldolase class I"/>
    <property type="match status" value="1"/>
</dbReference>
<dbReference type="EMBL" id="JBHTNU010000001">
    <property type="protein sequence ID" value="MFD1425708.1"/>
    <property type="molecule type" value="Genomic_DNA"/>
</dbReference>
<accession>A0ABW4C721</accession>
<sequence length="199" mass="21245">MNELHFVTDPRKSLNEWVLVCRKAREWLDWIHLRKPGASTAELQSLGHTLIREGGVDPKRLTVNGSAEVAENLGCGGVHLPESHPIAGIFIKKGSHRRIGCSVHSLEAAKEKERLGAEYLFFGHVFASDSKPGQRPRGTWQLGQVAAAVNVPVIAIGGITLERLPSLSATGCAGVAVISAIADAPDPAAAARQLKQALT</sequence>
<name>A0ABW4C721_9BACL</name>
<keyword evidence="5" id="KW-1185">Reference proteome</keyword>
<keyword evidence="2" id="KW-0784">Thiamine biosynthesis</keyword>
<dbReference type="PANTHER" id="PTHR20857">
    <property type="entry name" value="THIAMINE-PHOSPHATE PYROPHOSPHORYLASE"/>
    <property type="match status" value="1"/>
</dbReference>
<feature type="domain" description="Thiamine phosphate synthase/TenI" evidence="3">
    <location>
        <begin position="4"/>
        <end position="181"/>
    </location>
</feature>
<dbReference type="Pfam" id="PF02581">
    <property type="entry name" value="TMP-TENI"/>
    <property type="match status" value="1"/>
</dbReference>
<evidence type="ECO:0000259" key="3">
    <source>
        <dbReference type="Pfam" id="PF02581"/>
    </source>
</evidence>
<evidence type="ECO:0000313" key="4">
    <source>
        <dbReference type="EMBL" id="MFD1425708.1"/>
    </source>
</evidence>
<evidence type="ECO:0000256" key="2">
    <source>
        <dbReference type="ARBA" id="ARBA00022977"/>
    </source>
</evidence>
<dbReference type="SUPFAM" id="SSF51391">
    <property type="entry name" value="Thiamin phosphate synthase"/>
    <property type="match status" value="1"/>
</dbReference>
<reference evidence="5" key="1">
    <citation type="journal article" date="2019" name="Int. J. Syst. Evol. Microbiol.">
        <title>The Global Catalogue of Microorganisms (GCM) 10K type strain sequencing project: providing services to taxonomists for standard genome sequencing and annotation.</title>
        <authorList>
            <consortium name="The Broad Institute Genomics Platform"/>
            <consortium name="The Broad Institute Genome Sequencing Center for Infectious Disease"/>
            <person name="Wu L."/>
            <person name="Ma J."/>
        </authorList>
    </citation>
    <scope>NUCLEOTIDE SEQUENCE [LARGE SCALE GENOMIC DNA]</scope>
    <source>
        <strain evidence="5">S1</strain>
    </source>
</reference>
<dbReference type="InterPro" id="IPR036206">
    <property type="entry name" value="ThiamineP_synth_sf"/>
</dbReference>
<dbReference type="Proteomes" id="UP001597282">
    <property type="component" value="Unassembled WGS sequence"/>
</dbReference>
<gene>
    <name evidence="4" type="ORF">ACFQ4Y_02000</name>
</gene>
<dbReference type="InterPro" id="IPR013785">
    <property type="entry name" value="Aldolase_TIM"/>
</dbReference>
<proteinExistence type="predicted"/>